<dbReference type="OrthoDB" id="5240813at2"/>
<keyword evidence="3" id="KW-0732">Signal</keyword>
<dbReference type="PROSITE" id="PS51257">
    <property type="entry name" value="PROKAR_LIPOPROTEIN"/>
    <property type="match status" value="1"/>
</dbReference>
<accession>A0A212RTQ7</accession>
<evidence type="ECO:0000313" key="4">
    <source>
        <dbReference type="EMBL" id="SNB76089.1"/>
    </source>
</evidence>
<feature type="region of interest" description="Disordered" evidence="2">
    <location>
        <begin position="30"/>
        <end position="58"/>
    </location>
</feature>
<dbReference type="InterPro" id="IPR011042">
    <property type="entry name" value="6-blade_b-propeller_TolB-like"/>
</dbReference>
<dbReference type="PANTHER" id="PTHR36842:SF2">
    <property type="entry name" value="SLR0505 PROTEIN"/>
    <property type="match status" value="1"/>
</dbReference>
<protein>
    <submittedName>
        <fullName evidence="4">Periplasmic component of the Tol biopolymer transport system</fullName>
    </submittedName>
</protein>
<comment type="similarity">
    <text evidence="1">Belongs to the TolB family.</text>
</comment>
<dbReference type="RefSeq" id="WP_159461792.1">
    <property type="nucleotide sequence ID" value="NZ_FYEK01000078.1"/>
</dbReference>
<proteinExistence type="inferred from homology"/>
<keyword evidence="5" id="KW-1185">Reference proteome</keyword>
<feature type="chain" id="PRO_5013210954" evidence="3">
    <location>
        <begin position="20"/>
        <end position="481"/>
    </location>
</feature>
<evidence type="ECO:0000256" key="1">
    <source>
        <dbReference type="ARBA" id="ARBA00009820"/>
    </source>
</evidence>
<dbReference type="InParanoid" id="A0A212RTQ7"/>
<dbReference type="InterPro" id="IPR011659">
    <property type="entry name" value="WD40"/>
</dbReference>
<evidence type="ECO:0000313" key="5">
    <source>
        <dbReference type="Proteomes" id="UP000197025"/>
    </source>
</evidence>
<dbReference type="Proteomes" id="UP000197025">
    <property type="component" value="Unassembled WGS sequence"/>
</dbReference>
<feature type="compositionally biased region" description="Low complexity" evidence="2">
    <location>
        <begin position="30"/>
        <end position="57"/>
    </location>
</feature>
<dbReference type="Gene3D" id="2.120.10.30">
    <property type="entry name" value="TolB, C-terminal domain"/>
    <property type="match status" value="2"/>
</dbReference>
<reference evidence="5" key="1">
    <citation type="submission" date="2017-06" db="EMBL/GenBank/DDBJ databases">
        <authorList>
            <person name="Varghese N."/>
            <person name="Submissions S."/>
        </authorList>
    </citation>
    <scope>NUCLEOTIDE SEQUENCE [LARGE SCALE GENOMIC DNA]</scope>
    <source>
        <strain evidence="5">JAD2</strain>
    </source>
</reference>
<dbReference type="AlphaFoldDB" id="A0A212RTQ7"/>
<name>A0A212RTQ7_9CHLR</name>
<feature type="signal peptide" evidence="3">
    <location>
        <begin position="1"/>
        <end position="19"/>
    </location>
</feature>
<evidence type="ECO:0000256" key="2">
    <source>
        <dbReference type="SAM" id="MobiDB-lite"/>
    </source>
</evidence>
<dbReference type="SUPFAM" id="SSF82171">
    <property type="entry name" value="DPP6 N-terminal domain-like"/>
    <property type="match status" value="1"/>
</dbReference>
<organism evidence="4 5">
    <name type="scientific">Thermoflexus hugenholtzii JAD2</name>
    <dbReference type="NCBI Taxonomy" id="877466"/>
    <lineage>
        <taxon>Bacteria</taxon>
        <taxon>Bacillati</taxon>
        <taxon>Chloroflexota</taxon>
        <taxon>Thermoflexia</taxon>
        <taxon>Thermoflexales</taxon>
        <taxon>Thermoflexaceae</taxon>
        <taxon>Thermoflexus</taxon>
    </lineage>
</organism>
<gene>
    <name evidence="4" type="ORF">SAMN02746019_00028110</name>
</gene>
<evidence type="ECO:0000256" key="3">
    <source>
        <dbReference type="SAM" id="SignalP"/>
    </source>
</evidence>
<dbReference type="EMBL" id="FYEK01000078">
    <property type="protein sequence ID" value="SNB76089.1"/>
    <property type="molecule type" value="Genomic_DNA"/>
</dbReference>
<dbReference type="PANTHER" id="PTHR36842">
    <property type="entry name" value="PROTEIN TOLB HOMOLOG"/>
    <property type="match status" value="1"/>
</dbReference>
<dbReference type="Pfam" id="PF07676">
    <property type="entry name" value="PD40"/>
    <property type="match status" value="3"/>
</dbReference>
<sequence>MKISLFRALWALSLLGVLGGCVGAPQNLPAPSAPVSSPSPTLAPTTTPVLTPQATPTSAPERIRLLGPGNRLRLSADGHWGVGMDRESLFLWDAGRGVFEPLRVGPEGQPAAGIGPALSANSRLIAFFARQPRPTPAGDPDCYPLALYDLNTGQLEWLPASISRMGIAGHAGPALSADGRWLAWANDSTCPPGPGVYLYDRQSQRLHRVHPPTESPAVFGGALVALSANGRFLAFVTKDDGVVPEDRNGQFDVFLYDRETGKTAWVSRPVRPEDPPQPSGLQLVPGTDGAWEGGIALSADGRFLAFAAAARLVDRPLKPCAPWPGAEPLPFCRHIYLYDQETGQMELVDANAAGEPGDGAAEGPTVSGDGRWVVFATRARNLGSVGATECPSRPVWGRPCDLWLAVWDQTTGRVTILSRGEAGRLAGPSYNPVLSADGQWLAWTSEALEWLPKPLSLPKGRPAEYLYLAEREALLRFQTAP</sequence>